<dbReference type="FunFam" id="3.40.50.300:FF:000011">
    <property type="entry name" value="Putative ABC transporter ATP-binding component"/>
    <property type="match status" value="1"/>
</dbReference>
<dbReference type="InterPro" id="IPR051309">
    <property type="entry name" value="ABCF_ATPase"/>
</dbReference>
<keyword evidence="6" id="KW-1185">Reference proteome</keyword>
<comment type="caution">
    <text evidence="5">The sequence shown here is derived from an EMBL/GenBank/DDBJ whole genome shotgun (WGS) entry which is preliminary data.</text>
</comment>
<organism evidence="5 6">
    <name type="scientific">Mogibacterium kristiansenii</name>
    <dbReference type="NCBI Taxonomy" id="2606708"/>
    <lineage>
        <taxon>Bacteria</taxon>
        <taxon>Bacillati</taxon>
        <taxon>Bacillota</taxon>
        <taxon>Clostridia</taxon>
        <taxon>Peptostreptococcales</taxon>
        <taxon>Anaerovoracaceae</taxon>
        <taxon>Mogibacterium</taxon>
    </lineage>
</organism>
<feature type="domain" description="ABC transporter" evidence="4">
    <location>
        <begin position="320"/>
        <end position="527"/>
    </location>
</feature>
<proteinExistence type="predicted"/>
<dbReference type="PANTHER" id="PTHR42855:SF2">
    <property type="entry name" value="DRUG RESISTANCE ABC TRANSPORTER,ATP-BINDING PROTEIN"/>
    <property type="match status" value="1"/>
</dbReference>
<name>A0A6N7X468_9FIRM</name>
<evidence type="ECO:0000259" key="4">
    <source>
        <dbReference type="PROSITE" id="PS50893"/>
    </source>
</evidence>
<dbReference type="PANTHER" id="PTHR42855">
    <property type="entry name" value="ABC TRANSPORTER ATP-BINDING SUBUNIT"/>
    <property type="match status" value="1"/>
</dbReference>
<dbReference type="InterPro" id="IPR003593">
    <property type="entry name" value="AAA+_ATPase"/>
</dbReference>
<evidence type="ECO:0000256" key="2">
    <source>
        <dbReference type="ARBA" id="ARBA00022741"/>
    </source>
</evidence>
<accession>A0A6N7X468</accession>
<dbReference type="Gene3D" id="3.40.50.300">
    <property type="entry name" value="P-loop containing nucleotide triphosphate hydrolases"/>
    <property type="match status" value="2"/>
</dbReference>
<keyword evidence="2" id="KW-0547">Nucleotide-binding</keyword>
<gene>
    <name evidence="5" type="ORF">FYJ65_03580</name>
</gene>
<dbReference type="SMART" id="SM00382">
    <property type="entry name" value="AAA"/>
    <property type="match status" value="2"/>
</dbReference>
<dbReference type="SUPFAM" id="SSF52540">
    <property type="entry name" value="P-loop containing nucleoside triphosphate hydrolases"/>
    <property type="match status" value="2"/>
</dbReference>
<evidence type="ECO:0000256" key="3">
    <source>
        <dbReference type="ARBA" id="ARBA00022840"/>
    </source>
</evidence>
<reference evidence="5 6" key="1">
    <citation type="submission" date="2019-08" db="EMBL/GenBank/DDBJ databases">
        <title>In-depth cultivation of the pig gut microbiome towards novel bacterial diversity and tailored functional studies.</title>
        <authorList>
            <person name="Wylensek D."/>
            <person name="Hitch T.C.A."/>
            <person name="Clavel T."/>
        </authorList>
    </citation>
    <scope>NUCLEOTIDE SEQUENCE [LARGE SCALE GENOMIC DNA]</scope>
    <source>
        <strain evidence="5 6">WCA-MUC-591-APC-4B</strain>
    </source>
</reference>
<keyword evidence="1" id="KW-0677">Repeat</keyword>
<keyword evidence="3 5" id="KW-0067">ATP-binding</keyword>
<feature type="domain" description="ABC transporter" evidence="4">
    <location>
        <begin position="2"/>
        <end position="252"/>
    </location>
</feature>
<dbReference type="GO" id="GO:0016887">
    <property type="term" value="F:ATP hydrolysis activity"/>
    <property type="evidence" value="ECO:0007669"/>
    <property type="project" value="InterPro"/>
</dbReference>
<dbReference type="FunFam" id="3.40.50.300:FF:000070">
    <property type="entry name" value="Putative ABC transporter ATP-binding component"/>
    <property type="match status" value="1"/>
</dbReference>
<dbReference type="Proteomes" id="UP000469424">
    <property type="component" value="Unassembled WGS sequence"/>
</dbReference>
<dbReference type="InterPro" id="IPR032781">
    <property type="entry name" value="ABC_tran_Xtn"/>
</dbReference>
<dbReference type="PROSITE" id="PS50893">
    <property type="entry name" value="ABC_TRANSPORTER_2"/>
    <property type="match status" value="2"/>
</dbReference>
<dbReference type="InterPro" id="IPR027417">
    <property type="entry name" value="P-loop_NTPase"/>
</dbReference>
<evidence type="ECO:0000256" key="1">
    <source>
        <dbReference type="ARBA" id="ARBA00022737"/>
    </source>
</evidence>
<dbReference type="AlphaFoldDB" id="A0A6N7X468"/>
<protein>
    <submittedName>
        <fullName evidence="5">ATP-binding cassette domain-containing protein</fullName>
    </submittedName>
</protein>
<evidence type="ECO:0000313" key="6">
    <source>
        <dbReference type="Proteomes" id="UP000469424"/>
    </source>
</evidence>
<dbReference type="InterPro" id="IPR003439">
    <property type="entry name" value="ABC_transporter-like_ATP-bd"/>
</dbReference>
<dbReference type="Pfam" id="PF00005">
    <property type="entry name" value="ABC_tran"/>
    <property type="match status" value="2"/>
</dbReference>
<sequence>MLDVINVSVNFSGQPLFKDVNLKFTPGNCYGVIGANGAGKSTFLRVLSGNLEPTTGDVAIKKGARMSVLKQDHFAYDEYTVLDTVIMGNKHLYDVMKEKDALYMKPDFSDEDGIRAAELEGEFAEMDGWEAESNVSRLIQGLGLSNDILYSQMSTLTGKEKVKVLLAQALFGNPDIILLDEPTNHLDIKAINWLEDFLLDYEGTVIVVSHDRHFLNTVCTNIVDVDYGKIKMYVGNYEFWYESSQMVQKMIRDQNKKNEDKIKELQTFIQRFSANKSKSKQATSRRKLLDKLSVEEMPASSRRYPFVGFTMDREAGKDILTVDGISKTIDGVKVLDNVSFMVGREDKIAFVGENEIANTTLFKILMGEMEPDEGSFKWGVTITKSYFPMDNSEFFNDCELNMIDWLGQYTSETTETFMRSFLGKMLFSGDDVYKQVKVLSGGEKVRCMLSRMMLFGSNFLVLDQPTNHLDLESITAVNDGLKAFKGNIIFASHDHEFISTVANRIMEIDGEGHLADKLCTYDEYVEMQA</sequence>
<dbReference type="RefSeq" id="WP_154553991.1">
    <property type="nucleotide sequence ID" value="NZ_VUNA01000005.1"/>
</dbReference>
<dbReference type="CDD" id="cd03221">
    <property type="entry name" value="ABCF_EF-3"/>
    <property type="match status" value="2"/>
</dbReference>
<dbReference type="GO" id="GO:0005524">
    <property type="term" value="F:ATP binding"/>
    <property type="evidence" value="ECO:0007669"/>
    <property type="project" value="UniProtKB-KW"/>
</dbReference>
<dbReference type="EMBL" id="VUNA01000005">
    <property type="protein sequence ID" value="MST70427.1"/>
    <property type="molecule type" value="Genomic_DNA"/>
</dbReference>
<evidence type="ECO:0000313" key="5">
    <source>
        <dbReference type="EMBL" id="MST70427.1"/>
    </source>
</evidence>
<dbReference type="Pfam" id="PF12848">
    <property type="entry name" value="ABC_tran_Xtn"/>
    <property type="match status" value="1"/>
</dbReference>